<feature type="region of interest" description="Disordered" evidence="2">
    <location>
        <begin position="300"/>
        <end position="320"/>
    </location>
</feature>
<protein>
    <recommendedName>
        <fullName evidence="3">C2H2-type domain-containing protein</fullName>
    </recommendedName>
</protein>
<dbReference type="GO" id="GO:0003712">
    <property type="term" value="F:transcription coregulator activity"/>
    <property type="evidence" value="ECO:0007669"/>
    <property type="project" value="TreeGrafter"/>
</dbReference>
<dbReference type="EMBL" id="JAPTSV010000009">
    <property type="protein sequence ID" value="KAJ1524169.1"/>
    <property type="molecule type" value="Genomic_DNA"/>
</dbReference>
<dbReference type="Proteomes" id="UP001075354">
    <property type="component" value="Chromosome 9"/>
</dbReference>
<dbReference type="Gene3D" id="3.30.160.60">
    <property type="entry name" value="Classic Zinc Finger"/>
    <property type="match status" value="7"/>
</dbReference>
<feature type="domain" description="C2H2-type" evidence="3">
    <location>
        <begin position="722"/>
        <end position="751"/>
    </location>
</feature>
<feature type="region of interest" description="Disordered" evidence="2">
    <location>
        <begin position="53"/>
        <end position="72"/>
    </location>
</feature>
<dbReference type="PANTHER" id="PTHR46179:SF26">
    <property type="entry name" value="ZINC FINGER PROTEIN 423 HOMOLOG"/>
    <property type="match status" value="1"/>
</dbReference>
<proteinExistence type="predicted"/>
<organism evidence="4 5">
    <name type="scientific">Megalurothrips usitatus</name>
    <name type="common">bean blossom thrips</name>
    <dbReference type="NCBI Taxonomy" id="439358"/>
    <lineage>
        <taxon>Eukaryota</taxon>
        <taxon>Metazoa</taxon>
        <taxon>Ecdysozoa</taxon>
        <taxon>Arthropoda</taxon>
        <taxon>Hexapoda</taxon>
        <taxon>Insecta</taxon>
        <taxon>Pterygota</taxon>
        <taxon>Neoptera</taxon>
        <taxon>Paraneoptera</taxon>
        <taxon>Thysanoptera</taxon>
        <taxon>Terebrantia</taxon>
        <taxon>Thripoidea</taxon>
        <taxon>Thripidae</taxon>
        <taxon>Megalurothrips</taxon>
    </lineage>
</organism>
<dbReference type="GO" id="GO:0008270">
    <property type="term" value="F:zinc ion binding"/>
    <property type="evidence" value="ECO:0007669"/>
    <property type="project" value="UniProtKB-KW"/>
</dbReference>
<comment type="caution">
    <text evidence="4">The sequence shown here is derived from an EMBL/GenBank/DDBJ whole genome shotgun (WGS) entry which is preliminary data.</text>
</comment>
<sequence length="857" mass="96045">MALDASSELYILPFKSPGENRFHNLCKNGSTLGSTNEGSKDLLEIRITELPQDLDDDPMLHGRGNTESSTSDFGTAMKHQEIDFESLNQILCKDVVFMSSNPDDTKLCMDDDTPFGEVKNIGSVPVIMFSKEESVHGIISNGSVLSQEGLKYTPGAKAEEDVSDDFIVYKDENDVLASVQVLGVEGMENIHNVWVPDDCAEPLRDVGLHPDELLDSESMNSHLVPIELENNVVFIDAAPLNTTVISKVKTTEMSSQNRPSVISIAVPNGGSCNPNEIQKESESHLALSNKQLPSLLPRKRLKGTEKQANSPPTIVPTSSRSVLKTSIAKKGSKLVTIRPKSSGKQTLKQEHFGSLINQSSLQPDNMGGLLRKPISKVAAKGKSPKSQSLAVVAISSDKTKDLTEIVVSTARGEQVFKGKTSDLISATPNLWQDELSQNCDSSSVEEDEFLDYQPVTDALQRLGVPTLTWVQNKPEDQRMWYCPEKGCKKLFPVLNQLKVHILGHYGVRPYKCDYPNCQWAFYTHFKLKRHKETHLQRKDFKCSFAECGRSFTTIYNLRTHQKLHKRPAEIACPVKDCTELFQTRRSLEFHLKEHGLDHAPYVCPYSSCQKRYYTVNSVNSHIRSHQHKDDEIKCQWPGCSKIFTKPCRLRAHMRTHTGDKPYLCTHPGCAWAFTSSSKLRRHQFKHTNVRNFQCRIDGCGKLFMRSEHLKEHALTHSTERTFQCPHPNCNMKFSAKSSLYVHSKKHRAKVHAVPSESVVDPVTSIPVKVIQSTKRTDSMSPAIFILPELNIEDQIAVQSLPTDNSVQSEISEANQTLDFIPLLSEDEALVAELGNMEHVSFEHNTTVPMSMLHFSVL</sequence>
<dbReference type="SMART" id="SM00355">
    <property type="entry name" value="ZnF_C2H2"/>
    <property type="match status" value="9"/>
</dbReference>
<dbReference type="AlphaFoldDB" id="A0AAV7XKN1"/>
<accession>A0AAV7XKN1</accession>
<evidence type="ECO:0000256" key="2">
    <source>
        <dbReference type="SAM" id="MobiDB-lite"/>
    </source>
</evidence>
<dbReference type="InterPro" id="IPR036236">
    <property type="entry name" value="Znf_C2H2_sf"/>
</dbReference>
<dbReference type="GO" id="GO:0006357">
    <property type="term" value="P:regulation of transcription by RNA polymerase II"/>
    <property type="evidence" value="ECO:0007669"/>
    <property type="project" value="TreeGrafter"/>
</dbReference>
<evidence type="ECO:0000259" key="3">
    <source>
        <dbReference type="PROSITE" id="PS50157"/>
    </source>
</evidence>
<keyword evidence="1" id="KW-0863">Zinc-finger</keyword>
<dbReference type="SUPFAM" id="SSF57667">
    <property type="entry name" value="beta-beta-alpha zinc fingers"/>
    <property type="match status" value="4"/>
</dbReference>
<evidence type="ECO:0000313" key="4">
    <source>
        <dbReference type="EMBL" id="KAJ1524169.1"/>
    </source>
</evidence>
<feature type="domain" description="C2H2-type" evidence="3">
    <location>
        <begin position="601"/>
        <end position="630"/>
    </location>
</feature>
<dbReference type="InterPro" id="IPR013087">
    <property type="entry name" value="Znf_C2H2_type"/>
</dbReference>
<dbReference type="Pfam" id="PF00096">
    <property type="entry name" value="zf-C2H2"/>
    <property type="match status" value="2"/>
</dbReference>
<dbReference type="FunFam" id="3.30.160.60:FF:000007">
    <property type="entry name" value="Basic krueppel-like factor 3"/>
    <property type="match status" value="1"/>
</dbReference>
<dbReference type="GO" id="GO:0005634">
    <property type="term" value="C:nucleus"/>
    <property type="evidence" value="ECO:0007669"/>
    <property type="project" value="TreeGrafter"/>
</dbReference>
<evidence type="ECO:0000256" key="1">
    <source>
        <dbReference type="PROSITE-ProRule" id="PRU00042"/>
    </source>
</evidence>
<dbReference type="PROSITE" id="PS00028">
    <property type="entry name" value="ZINC_FINGER_C2H2_1"/>
    <property type="match status" value="9"/>
</dbReference>
<keyword evidence="5" id="KW-1185">Reference proteome</keyword>
<dbReference type="PROSITE" id="PS50157">
    <property type="entry name" value="ZINC_FINGER_C2H2_2"/>
    <property type="match status" value="8"/>
</dbReference>
<dbReference type="PANTHER" id="PTHR46179">
    <property type="entry name" value="ZINC FINGER PROTEIN"/>
    <property type="match status" value="1"/>
</dbReference>
<feature type="domain" description="C2H2-type" evidence="3">
    <location>
        <begin position="662"/>
        <end position="691"/>
    </location>
</feature>
<feature type="compositionally biased region" description="Polar residues" evidence="2">
    <location>
        <begin position="306"/>
        <end position="320"/>
    </location>
</feature>
<gene>
    <name evidence="4" type="ORF">ONE63_010696</name>
</gene>
<evidence type="ECO:0000313" key="5">
    <source>
        <dbReference type="Proteomes" id="UP001075354"/>
    </source>
</evidence>
<feature type="domain" description="C2H2-type" evidence="3">
    <location>
        <begin position="692"/>
        <end position="721"/>
    </location>
</feature>
<name>A0AAV7XKN1_9NEOP</name>
<keyword evidence="1" id="KW-0862">Zinc</keyword>
<feature type="domain" description="C2H2-type" evidence="3">
    <location>
        <begin position="632"/>
        <end position="661"/>
    </location>
</feature>
<dbReference type="InterPro" id="IPR051061">
    <property type="entry name" value="Zinc_finger_trans_reg"/>
</dbReference>
<feature type="domain" description="C2H2-type" evidence="3">
    <location>
        <begin position="510"/>
        <end position="539"/>
    </location>
</feature>
<keyword evidence="1" id="KW-0479">Metal-binding</keyword>
<reference evidence="4" key="1">
    <citation type="submission" date="2022-12" db="EMBL/GenBank/DDBJ databases">
        <title>Chromosome-level genome assembly of the bean flower thrips Megalurothrips usitatus.</title>
        <authorList>
            <person name="Ma L."/>
            <person name="Liu Q."/>
            <person name="Li H."/>
            <person name="Cai W."/>
        </authorList>
    </citation>
    <scope>NUCLEOTIDE SEQUENCE</scope>
    <source>
        <strain evidence="4">Cailab_2022a</strain>
    </source>
</reference>
<feature type="domain" description="C2H2-type" evidence="3">
    <location>
        <begin position="480"/>
        <end position="509"/>
    </location>
</feature>
<feature type="domain" description="C2H2-type" evidence="3">
    <location>
        <begin position="540"/>
        <end position="569"/>
    </location>
</feature>